<comment type="caution">
    <text evidence="4">The sequence shown here is derived from an EMBL/GenBank/DDBJ whole genome shotgun (WGS) entry which is preliminary data.</text>
</comment>
<feature type="domain" description="Letm1 RBD" evidence="3">
    <location>
        <begin position="140"/>
        <end position="365"/>
    </location>
</feature>
<dbReference type="AlphaFoldDB" id="A0A8H4UM17"/>
<protein>
    <recommendedName>
        <fullName evidence="3">Letm1 RBD domain-containing protein</fullName>
    </recommendedName>
</protein>
<proteinExistence type="predicted"/>
<feature type="transmembrane region" description="Helical" evidence="2">
    <location>
        <begin position="146"/>
        <end position="167"/>
    </location>
</feature>
<keyword evidence="5" id="KW-1185">Reference proteome</keyword>
<evidence type="ECO:0000256" key="2">
    <source>
        <dbReference type="SAM" id="Phobius"/>
    </source>
</evidence>
<reference evidence="4" key="1">
    <citation type="journal article" date="2020" name="BMC Genomics">
        <title>Correction to: Identification and distribution of gene clusters required for synthesis of sphingolipid metabolism inhibitors in diverse species of the filamentous fungus Fusarium.</title>
        <authorList>
            <person name="Kim H.S."/>
            <person name="Lohmar J.M."/>
            <person name="Busman M."/>
            <person name="Brown D.W."/>
            <person name="Naumann T.A."/>
            <person name="Divon H.H."/>
            <person name="Lysoe E."/>
            <person name="Uhlig S."/>
            <person name="Proctor R.H."/>
        </authorList>
    </citation>
    <scope>NUCLEOTIDE SEQUENCE</scope>
    <source>
        <strain evidence="4">NRRL 22465</strain>
    </source>
</reference>
<sequence>MSSRTTWRLCAYSQRGQAQCLRQWPLFTTSIAHARLSRSIHNDGPKSLNPLINPPDVTRPPPLTLPRRRDFESAPKYYFELGKGYLRFYKEGFKNVLASRRLLREKLQRTPADDRPSILKPYYVPKTFSRADWVLLWRVRHDMIRLPFFGLMLIVIGEFTVLVVAYVDAVVPYPCRIPTQIFTALEKAEQRRKAAFDELEAKYPHGVLSPRVTQSVARSHVLKSLHMSGSIWDRLGFTPPGMWQAKGRFRMAYLEGDDRNIVEDGGPIGLQYDELRIACAERGIDTLGKSETELRGWLGDWLRLTASEDIMERRRRMAVLFLTRSDNWPQHRDFGVPEWQLKGDLYSRKATFYLPYPPVKDKRSLHGCPLSPDPAQGWPRLSTTPNPDCGERSVAAAHDVNLELIAEARITCNGSWFLFLGSSGRKQFMTILSVKSLDQFPHTFTLSISLLLFPSQDLDLASPLPNSNHVSQE</sequence>
<feature type="non-terminal residue" evidence="4">
    <location>
        <position position="1"/>
    </location>
</feature>
<evidence type="ECO:0000313" key="4">
    <source>
        <dbReference type="EMBL" id="KAF4979432.1"/>
    </source>
</evidence>
<dbReference type="InterPro" id="IPR033122">
    <property type="entry name" value="LETM1-like_RBD"/>
</dbReference>
<organism evidence="4 5">
    <name type="scientific">Fusarium zealandicum</name>
    <dbReference type="NCBI Taxonomy" id="1053134"/>
    <lineage>
        <taxon>Eukaryota</taxon>
        <taxon>Fungi</taxon>
        <taxon>Dikarya</taxon>
        <taxon>Ascomycota</taxon>
        <taxon>Pezizomycotina</taxon>
        <taxon>Sordariomycetes</taxon>
        <taxon>Hypocreomycetidae</taxon>
        <taxon>Hypocreales</taxon>
        <taxon>Nectriaceae</taxon>
        <taxon>Fusarium</taxon>
        <taxon>Fusarium staphyleae species complex</taxon>
    </lineage>
</organism>
<name>A0A8H4UM17_9HYPO</name>
<keyword evidence="2" id="KW-0812">Transmembrane</keyword>
<evidence type="ECO:0000256" key="1">
    <source>
        <dbReference type="PROSITE-ProRule" id="PRU01094"/>
    </source>
</evidence>
<dbReference type="EMBL" id="JABEYC010000297">
    <property type="protein sequence ID" value="KAF4979432.1"/>
    <property type="molecule type" value="Genomic_DNA"/>
</dbReference>
<dbReference type="PROSITE" id="PS51758">
    <property type="entry name" value="LETM1_RBD"/>
    <property type="match status" value="1"/>
</dbReference>
<reference evidence="4" key="2">
    <citation type="submission" date="2020-05" db="EMBL/GenBank/DDBJ databases">
        <authorList>
            <person name="Kim H.-S."/>
            <person name="Proctor R.H."/>
            <person name="Brown D.W."/>
        </authorList>
    </citation>
    <scope>NUCLEOTIDE SEQUENCE</scope>
    <source>
        <strain evidence="4">NRRL 22465</strain>
    </source>
</reference>
<evidence type="ECO:0000313" key="5">
    <source>
        <dbReference type="Proteomes" id="UP000635477"/>
    </source>
</evidence>
<dbReference type="GO" id="GO:0043022">
    <property type="term" value="F:ribosome binding"/>
    <property type="evidence" value="ECO:0007669"/>
    <property type="project" value="InterPro"/>
</dbReference>
<accession>A0A8H4UM17</accession>
<gene>
    <name evidence="4" type="ORF">FZEAL_4356</name>
</gene>
<dbReference type="OrthoDB" id="73691at2759"/>
<keyword evidence="1" id="KW-0496">Mitochondrion</keyword>
<evidence type="ECO:0000259" key="3">
    <source>
        <dbReference type="PROSITE" id="PS51758"/>
    </source>
</evidence>
<keyword evidence="2" id="KW-0472">Membrane</keyword>
<dbReference type="Proteomes" id="UP000635477">
    <property type="component" value="Unassembled WGS sequence"/>
</dbReference>
<dbReference type="Pfam" id="PF07766">
    <property type="entry name" value="LETM1_RBD"/>
    <property type="match status" value="1"/>
</dbReference>
<keyword evidence="2" id="KW-1133">Transmembrane helix</keyword>